<sequence>MMNSQKTKNSDVAQFLPHNYIHFLNQAFNSYGDDNIAAQFNPYWNVPNLQTLTFDCSDYNGPILSFDLTPLQNLITDECELVEESDFFPSLPYEFTRDWFINMQSKQSKGEFICGNFRTIRYIIPCSRKWLYHLHKNSYNKDLNILDYPIYEPDLGFLKLLLSGDVEENPGPVQSKLIQHSNQIIKFQERMAHLENARKKKIIKGKQMRREIRRQKRNIDYASLENHGLEDFVRKATGIEKDRVRDTMEGVCRAAKSVDDVVNQMKENLPTLATKHAVLTDHATRAFDMITQFMSKMNGLSDKIEGYFSLAKKKIGSLSYLQIIASILTLIAVCTLPRKYKIFPMVLAVMYLMGWSSQVVDKIKELFTQQQNHNFETYIPLIGQCIFTMLAFIGVKAIPSDRYYTELLRRLDLIPKACTGASKIWEQAGSIFNVVSTEFQVYVMHKERPDLSICEQRVVAVNELVCEVEKWNEIENRKLLANDVDAVKAVVDLQERLNHWMHSTTKWQAFTPEQKRVLLSLRPVVLDLYKLASKSSVFEGGFRNIPLAILLTGGTGLGKSRLLDPLSFALLNHRKIPPAQIKDNVYVRASETEFWDGYHGQKLVQVDEFGQVRDTVSKPNVDMMEAMRMINNAPYPVHMAELTDKGQHFVSEVVIFASNISHAMIKHINSLVFPKAAIRRLNVNAYRLVVKPEFQEIHHSREILTSDLPLYDPSKYTYEGMCERDGISYVNLVWTERVHPYCKLQGGEWTIDPEKVGYNPATPEKGCEKCKKIFEEVEIYQEIGSVEFCKHHYCFERYDVYTDEVIESNIGFDEFLQQVMSKDRKVQASQTNLLKTYEAFQMNPDLLINHGEEFEDALTGDEQTWIDMYTPRMLHQVGAVDLANPFDYANFMFYQAFHNVMQQVHGRSYTLDIENQHLANMPILESMYDRINFCGFVNREESEYRPEVWEEVKNSMYFDSLFKSFIRKNETCFERLKYTAKSRMREFYHKLNEWWLAREFSDLFSITSSVIALIGLGALVYGITQQNVKICYSCSKPENECVCKQELKELQDLLLLKKVYNIDYDKLMEMLPQCENSGEIRIQKCVSQKVESSGEIKIQRAVQQVVESSGEIKIQKSVQQKVESSGEVKIQKCVQQKPENSGEIKIQKQVPQQVESYLEMSHCLDEQENEGVPDLNAHNIVTKLLRQSIYMMHTNDTPIGNVMFITGRVLLMPYHYFTRYIKFQSLKTELHLSNISGRNLITFPVSVVHDFIRLEKNGEPQDAILVVLDNIKCKVSHHANIVNAFMPKSNISALSINGTYNGVVPVISDVLESGTSLSDRTSQLGYSLLPASRIKGHFDKNSAFDIRQTDDTILTYRQYYSYDIYSVPGNCGSPLVIYNNSVSHKLLGIHVTGSSQGFGTCQIITQEMLQEGLTKVHRDAQCSVQIDGVEPIDLDTIRVNDVPCEGLIVHGKLPHRASTGNTTKIIPSVLYGKVATPKTKPTFGESLKDKDAMYKGLVKYTANPPRLTPNLIKIAATDVNTLMHTNWANKDASKYMRVLTYEESVLGTDDPYISALNRKSSCGYPWTVKYPHLNGKKQAFGSDEWTLDSPLAKEIEHAVYDLEQKCLDGVQTDVLWTDTLKDERRPIEKVDMGKIRVFCAGPVHFTILFRMYFLGFAAWTMHSRNINGVSTGTNVFSPDWDIIAKKLLCKGKNIIAGDFSNFDGTLNQQILWALFDLIDAYYAEYETEEQYNRNHKIRYVLWMHIAQACHLCVNIVYMVTHCQPSGCPLTAILNSWYFLLLCRIVFLLCAMVRESELMCRVGTLANMELYNKCVAEVSYGDDNVVAIHDSIVEWFNQETMTVAFLACGHVYTDEAKSGIQYVSRDLSEIAYLKRKFLFDDTSYRYIAPLDLDVILEIPQWTKKGSLAESILFGNIDITLRELSLHGEEVFNKYQKVLQKECLAANINYPFRAFSEYKCDVLEIDNWQLNESTKPWLLHCVSADFALRKGFAAELLKQRPEAITYVEKMRQQPIKIGYIAIDSRAHVIHMVTKLKASDKPTSNSGFLTCLNRLNAFHFAEPIYCPMIGCGLDGRINGMGSWTRTQLQDCINAFCPNLVIKVQGSDVIFQNEENSESLINLNCYQGNETCFLALPPKMSRGSPTLSREPRCEIIV</sequence>
<dbReference type="PROSITE" id="PS51218">
    <property type="entry name" value="SF3_HELICASE_2"/>
    <property type="match status" value="1"/>
</dbReference>
<feature type="domain" description="Peptidase C3" evidence="11">
    <location>
        <begin position="1174"/>
        <end position="1409"/>
    </location>
</feature>
<evidence type="ECO:0000256" key="5">
    <source>
        <dbReference type="ARBA" id="ARBA00022801"/>
    </source>
</evidence>
<dbReference type="InterPro" id="IPR009003">
    <property type="entry name" value="Peptidase_S1_PA"/>
</dbReference>
<feature type="domain" description="SF3 helicase" evidence="10">
    <location>
        <begin position="528"/>
        <end position="703"/>
    </location>
</feature>
<dbReference type="Pfam" id="PF00680">
    <property type="entry name" value="RdRP_1"/>
    <property type="match status" value="1"/>
</dbReference>
<dbReference type="SUPFAM" id="SSF56672">
    <property type="entry name" value="DNA/RNA polymerases"/>
    <property type="match status" value="1"/>
</dbReference>
<reference evidence="12" key="1">
    <citation type="journal article" date="2024" name="NPJ Biofilms Microbiomes">
        <title>Decoding the RNA viromes in shrew lungs along the eastern coast of China.</title>
        <authorList>
            <person name="Zhang J.T."/>
            <person name="Hu Z.Y."/>
            <person name="Tang F."/>
            <person name="Liu Y.T."/>
            <person name="Tan W.L."/>
            <person name="Ma X.F."/>
            <person name="Zhang Y.F."/>
            <person name="Si G.Q."/>
            <person name="Zhang L."/>
            <person name="Zhang M.Q."/>
            <person name="Peng C."/>
            <person name="Fu B.K."/>
            <person name="Fang L.Q."/>
            <person name="Zhang X.A."/>
            <person name="Liu W."/>
        </authorList>
    </citation>
    <scope>NUCLEOTIDE SEQUENCE</scope>
    <source>
        <strain evidence="12">Ribo_9</strain>
    </source>
</reference>
<keyword evidence="4" id="KW-0547">Nucleotide-binding</keyword>
<evidence type="ECO:0008006" key="13">
    <source>
        <dbReference type="Google" id="ProtNLM"/>
    </source>
</evidence>
<dbReference type="InterPro" id="IPR043472">
    <property type="entry name" value="Macro_dom-like"/>
</dbReference>
<dbReference type="Gene3D" id="3.30.70.270">
    <property type="match status" value="1"/>
</dbReference>
<evidence type="ECO:0000256" key="7">
    <source>
        <dbReference type="ARBA" id="ARBA00022840"/>
    </source>
</evidence>
<evidence type="ECO:0000256" key="8">
    <source>
        <dbReference type="ARBA" id="ARBA00022953"/>
    </source>
</evidence>
<evidence type="ECO:0000256" key="3">
    <source>
        <dbReference type="ARBA" id="ARBA00022695"/>
    </source>
</evidence>
<dbReference type="InterPro" id="IPR014759">
    <property type="entry name" value="Helicase_SF3_ssRNA_vir"/>
</dbReference>
<evidence type="ECO:0000256" key="6">
    <source>
        <dbReference type="ARBA" id="ARBA00022807"/>
    </source>
</evidence>
<evidence type="ECO:0000259" key="9">
    <source>
        <dbReference type="PROSITE" id="PS50507"/>
    </source>
</evidence>
<dbReference type="InterPro" id="IPR001205">
    <property type="entry name" value="RNA-dir_pol_C"/>
</dbReference>
<dbReference type="InterPro" id="IPR000605">
    <property type="entry name" value="Helicase_SF3_ssDNA/RNA_vir"/>
</dbReference>
<proteinExistence type="predicted"/>
<dbReference type="Gene3D" id="1.20.960.20">
    <property type="match status" value="1"/>
</dbReference>
<dbReference type="PROSITE" id="PS51874">
    <property type="entry name" value="PCV_3C_PRO"/>
    <property type="match status" value="1"/>
</dbReference>
<keyword evidence="3" id="KW-0548">Nucleotidyltransferase</keyword>
<dbReference type="SUPFAM" id="SSF52949">
    <property type="entry name" value="Macro domain-like"/>
    <property type="match status" value="1"/>
</dbReference>
<dbReference type="GO" id="GO:0003968">
    <property type="term" value="F:RNA-directed RNA polymerase activity"/>
    <property type="evidence" value="ECO:0007669"/>
    <property type="project" value="InterPro"/>
</dbReference>
<dbReference type="CDD" id="cd23194">
    <property type="entry name" value="Dicistroviridae_RdRp"/>
    <property type="match status" value="1"/>
</dbReference>
<dbReference type="GO" id="GO:0004197">
    <property type="term" value="F:cysteine-type endopeptidase activity"/>
    <property type="evidence" value="ECO:0007669"/>
    <property type="project" value="InterPro"/>
</dbReference>
<evidence type="ECO:0000256" key="2">
    <source>
        <dbReference type="ARBA" id="ARBA00022679"/>
    </source>
</evidence>
<dbReference type="GO" id="GO:0006351">
    <property type="term" value="P:DNA-templated transcription"/>
    <property type="evidence" value="ECO:0007669"/>
    <property type="project" value="InterPro"/>
</dbReference>
<reference evidence="12" key="2">
    <citation type="submission" date="2024-01" db="EMBL/GenBank/DDBJ databases">
        <authorList>
            <person name="Zhang X.-A."/>
            <person name="Zhang J.-T."/>
            <person name="Hu Z.-Y."/>
            <person name="Liu W."/>
        </authorList>
    </citation>
    <scope>NUCLEOTIDE SEQUENCE</scope>
    <source>
        <strain evidence="12">Ribo_9</strain>
    </source>
</reference>
<evidence type="ECO:0000259" key="10">
    <source>
        <dbReference type="PROSITE" id="PS51218"/>
    </source>
</evidence>
<dbReference type="Gene3D" id="2.40.10.10">
    <property type="entry name" value="Trypsin-like serine proteases"/>
    <property type="match status" value="1"/>
</dbReference>
<evidence type="ECO:0000256" key="1">
    <source>
        <dbReference type="ARBA" id="ARBA00022670"/>
    </source>
</evidence>
<dbReference type="SUPFAM" id="SSF50494">
    <property type="entry name" value="Trypsin-like serine proteases"/>
    <property type="match status" value="1"/>
</dbReference>
<evidence type="ECO:0000256" key="4">
    <source>
        <dbReference type="ARBA" id="ARBA00022741"/>
    </source>
</evidence>
<dbReference type="GO" id="GO:0039694">
    <property type="term" value="P:viral RNA genome replication"/>
    <property type="evidence" value="ECO:0007669"/>
    <property type="project" value="InterPro"/>
</dbReference>
<dbReference type="GO" id="GO:0005524">
    <property type="term" value="F:ATP binding"/>
    <property type="evidence" value="ECO:0007669"/>
    <property type="project" value="UniProtKB-KW"/>
</dbReference>
<dbReference type="GO" id="GO:0003724">
    <property type="term" value="F:RNA helicase activity"/>
    <property type="evidence" value="ECO:0007669"/>
    <property type="project" value="InterPro"/>
</dbReference>
<dbReference type="GO" id="GO:0006508">
    <property type="term" value="P:proteolysis"/>
    <property type="evidence" value="ECO:0007669"/>
    <property type="project" value="UniProtKB-KW"/>
</dbReference>
<dbReference type="Pfam" id="PF00910">
    <property type="entry name" value="RNA_helicase"/>
    <property type="match status" value="1"/>
</dbReference>
<keyword evidence="1" id="KW-0645">Protease</keyword>
<evidence type="ECO:0000313" key="12">
    <source>
        <dbReference type="EMBL" id="WZI33445.1"/>
    </source>
</evidence>
<dbReference type="PROSITE" id="PS50507">
    <property type="entry name" value="RDRP_SSRNA_POS"/>
    <property type="match status" value="1"/>
</dbReference>
<organism evidence="12">
    <name type="scientific">Crocidura shantungensis ribovirus 14</name>
    <dbReference type="NCBI Taxonomy" id="3139534"/>
    <lineage>
        <taxon>Viruses</taxon>
        <taxon>Riboviria</taxon>
    </lineage>
</organism>
<keyword evidence="5" id="KW-0378">Hydrolase</keyword>
<dbReference type="InterPro" id="IPR007094">
    <property type="entry name" value="RNA-dir_pol_PSvirus"/>
</dbReference>
<dbReference type="Gene3D" id="3.40.220.10">
    <property type="entry name" value="Leucine Aminopeptidase, subunit E, domain 1"/>
    <property type="match status" value="1"/>
</dbReference>
<dbReference type="InterPro" id="IPR044067">
    <property type="entry name" value="PCV_3C_PRO"/>
</dbReference>
<evidence type="ECO:0000259" key="11">
    <source>
        <dbReference type="PROSITE" id="PS51874"/>
    </source>
</evidence>
<dbReference type="InterPro" id="IPR043502">
    <property type="entry name" value="DNA/RNA_pol_sf"/>
</dbReference>
<dbReference type="InterPro" id="IPR043504">
    <property type="entry name" value="Peptidase_S1_PA_chymotrypsin"/>
</dbReference>
<keyword evidence="8" id="KW-0693">Viral RNA replication</keyword>
<keyword evidence="6" id="KW-0788">Thiol protease</keyword>
<dbReference type="GO" id="GO:0003723">
    <property type="term" value="F:RNA binding"/>
    <property type="evidence" value="ECO:0007669"/>
    <property type="project" value="InterPro"/>
</dbReference>
<accession>A0AB38ZK79</accession>
<feature type="domain" description="RdRp catalytic" evidence="9">
    <location>
        <begin position="1692"/>
        <end position="1835"/>
    </location>
</feature>
<keyword evidence="2" id="KW-0808">Transferase</keyword>
<name>A0AB38ZK79_9VIRU</name>
<protein>
    <recommendedName>
        <fullName evidence="13">RNA-directed RNA polymerase</fullName>
    </recommendedName>
</protein>
<dbReference type="InterPro" id="IPR043128">
    <property type="entry name" value="Rev_trsase/Diguanyl_cyclase"/>
</dbReference>
<keyword evidence="7" id="KW-0067">ATP-binding</keyword>
<dbReference type="EMBL" id="PP272709">
    <property type="protein sequence ID" value="WZI33445.1"/>
    <property type="molecule type" value="Viral_cRNA"/>
</dbReference>